<feature type="transmembrane region" description="Helical" evidence="1">
    <location>
        <begin position="97"/>
        <end position="117"/>
    </location>
</feature>
<evidence type="ECO:0000256" key="1">
    <source>
        <dbReference type="SAM" id="Phobius"/>
    </source>
</evidence>
<name>A0A381T2W2_9ZZZZ</name>
<feature type="transmembrane region" description="Helical" evidence="1">
    <location>
        <begin position="12"/>
        <end position="32"/>
    </location>
</feature>
<protein>
    <recommendedName>
        <fullName evidence="3">DUF2784 domain-containing protein</fullName>
    </recommendedName>
</protein>
<reference evidence="2" key="1">
    <citation type="submission" date="2018-05" db="EMBL/GenBank/DDBJ databases">
        <authorList>
            <person name="Lanie J.A."/>
            <person name="Ng W.-L."/>
            <person name="Kazmierczak K.M."/>
            <person name="Andrzejewski T.M."/>
            <person name="Davidsen T.M."/>
            <person name="Wayne K.J."/>
            <person name="Tettelin H."/>
            <person name="Glass J.I."/>
            <person name="Rusch D."/>
            <person name="Podicherti R."/>
            <person name="Tsui H.-C.T."/>
            <person name="Winkler M.E."/>
        </authorList>
    </citation>
    <scope>NUCLEOTIDE SEQUENCE</scope>
</reference>
<dbReference type="AlphaFoldDB" id="A0A381T2W2"/>
<feature type="transmembrane region" description="Helical" evidence="1">
    <location>
        <begin position="44"/>
        <end position="62"/>
    </location>
</feature>
<dbReference type="Pfam" id="PF10861">
    <property type="entry name" value="DUF2784"/>
    <property type="match status" value="1"/>
</dbReference>
<keyword evidence="1" id="KW-1133">Transmembrane helix</keyword>
<evidence type="ECO:0000313" key="2">
    <source>
        <dbReference type="EMBL" id="SVA10545.1"/>
    </source>
</evidence>
<evidence type="ECO:0008006" key="3">
    <source>
        <dbReference type="Google" id="ProtNLM"/>
    </source>
</evidence>
<feature type="non-terminal residue" evidence="2">
    <location>
        <position position="1"/>
    </location>
</feature>
<dbReference type="InterPro" id="IPR021218">
    <property type="entry name" value="DUF2784"/>
</dbReference>
<sequence length="127" mass="13965">VAYWLGLLADAAVVAHMGFVLFVVLGGLAVYWRPWVLWLHVPAVLWGVSIEWVGAVCPLTLVENWLRNQAGEAGYAGDFIQQYLLPTLYPAGLTREIQIVLGAAALGINVGVYFSLWRRRRCGSIGP</sequence>
<organism evidence="2">
    <name type="scientific">marine metagenome</name>
    <dbReference type="NCBI Taxonomy" id="408172"/>
    <lineage>
        <taxon>unclassified sequences</taxon>
        <taxon>metagenomes</taxon>
        <taxon>ecological metagenomes</taxon>
    </lineage>
</organism>
<dbReference type="EMBL" id="UINC01003944">
    <property type="protein sequence ID" value="SVA10545.1"/>
    <property type="molecule type" value="Genomic_DNA"/>
</dbReference>
<keyword evidence="1" id="KW-0472">Membrane</keyword>
<keyword evidence="1" id="KW-0812">Transmembrane</keyword>
<gene>
    <name evidence="2" type="ORF">METZ01_LOCUS63399</name>
</gene>
<proteinExistence type="predicted"/>
<accession>A0A381T2W2</accession>